<evidence type="ECO:0000256" key="3">
    <source>
        <dbReference type="ARBA" id="ARBA00023163"/>
    </source>
</evidence>
<dbReference type="Gene3D" id="3.40.50.1360">
    <property type="match status" value="1"/>
</dbReference>
<dbReference type="EMBL" id="RBAH01000015">
    <property type="protein sequence ID" value="RKN80433.1"/>
    <property type="molecule type" value="Genomic_DNA"/>
</dbReference>
<evidence type="ECO:0000259" key="4">
    <source>
        <dbReference type="PROSITE" id="PS51000"/>
    </source>
</evidence>
<dbReference type="PANTHER" id="PTHR30363:SF44">
    <property type="entry name" value="AGA OPERON TRANSCRIPTIONAL REPRESSOR-RELATED"/>
    <property type="match status" value="1"/>
</dbReference>
<gene>
    <name evidence="5" type="ORF">D7M11_20005</name>
</gene>
<dbReference type="SUPFAM" id="SSF100950">
    <property type="entry name" value="NagB/RpiA/CoA transferase-like"/>
    <property type="match status" value="1"/>
</dbReference>
<comment type="caution">
    <text evidence="5">The sequence shown here is derived from an EMBL/GenBank/DDBJ whole genome shotgun (WGS) entry which is preliminary data.</text>
</comment>
<dbReference type="AlphaFoldDB" id="A0A3B0C2X6"/>
<evidence type="ECO:0000313" key="5">
    <source>
        <dbReference type="EMBL" id="RKN80433.1"/>
    </source>
</evidence>
<organism evidence="5 6">
    <name type="scientific">Paenibacillus ginsengarvi</name>
    <dbReference type="NCBI Taxonomy" id="400777"/>
    <lineage>
        <taxon>Bacteria</taxon>
        <taxon>Bacillati</taxon>
        <taxon>Bacillota</taxon>
        <taxon>Bacilli</taxon>
        <taxon>Bacillales</taxon>
        <taxon>Paenibacillaceae</taxon>
        <taxon>Paenibacillus</taxon>
    </lineage>
</organism>
<dbReference type="PRINTS" id="PR00037">
    <property type="entry name" value="HTHLACR"/>
</dbReference>
<dbReference type="InterPro" id="IPR018356">
    <property type="entry name" value="Tscrpt_reg_HTH_DeoR_CS"/>
</dbReference>
<dbReference type="PANTHER" id="PTHR30363">
    <property type="entry name" value="HTH-TYPE TRANSCRIPTIONAL REGULATOR SRLR-RELATED"/>
    <property type="match status" value="1"/>
</dbReference>
<evidence type="ECO:0000256" key="2">
    <source>
        <dbReference type="ARBA" id="ARBA00023125"/>
    </source>
</evidence>
<feature type="domain" description="HTH deoR-type" evidence="4">
    <location>
        <begin position="3"/>
        <end position="58"/>
    </location>
</feature>
<reference evidence="5 6" key="1">
    <citation type="journal article" date="2007" name="Int. J. Syst. Evol. Microbiol.">
        <title>Paenibacillus ginsengarvi sp. nov., isolated from soil from ginseng cultivation.</title>
        <authorList>
            <person name="Yoon M.H."/>
            <person name="Ten L.N."/>
            <person name="Im W.T."/>
        </authorList>
    </citation>
    <scope>NUCLEOTIDE SEQUENCE [LARGE SCALE GENOMIC DNA]</scope>
    <source>
        <strain evidence="5 6">KCTC 13059</strain>
    </source>
</reference>
<dbReference type="InterPro" id="IPR036390">
    <property type="entry name" value="WH_DNA-bd_sf"/>
</dbReference>
<dbReference type="Pfam" id="PF08220">
    <property type="entry name" value="HTH_DeoR"/>
    <property type="match status" value="1"/>
</dbReference>
<dbReference type="InterPro" id="IPR014036">
    <property type="entry name" value="DeoR-like_C"/>
</dbReference>
<name>A0A3B0C2X6_9BACL</name>
<dbReference type="GO" id="GO:0003700">
    <property type="term" value="F:DNA-binding transcription factor activity"/>
    <property type="evidence" value="ECO:0007669"/>
    <property type="project" value="InterPro"/>
</dbReference>
<dbReference type="Proteomes" id="UP000282311">
    <property type="component" value="Unassembled WGS sequence"/>
</dbReference>
<dbReference type="PROSITE" id="PS51000">
    <property type="entry name" value="HTH_DEOR_2"/>
    <property type="match status" value="1"/>
</dbReference>
<proteinExistence type="predicted"/>
<dbReference type="PROSITE" id="PS00894">
    <property type="entry name" value="HTH_DEOR_1"/>
    <property type="match status" value="1"/>
</dbReference>
<dbReference type="InterPro" id="IPR050313">
    <property type="entry name" value="Carb_Metab_HTH_regulators"/>
</dbReference>
<keyword evidence="3" id="KW-0804">Transcription</keyword>
<dbReference type="SMART" id="SM00420">
    <property type="entry name" value="HTH_DEOR"/>
    <property type="match status" value="1"/>
</dbReference>
<dbReference type="SMART" id="SM01134">
    <property type="entry name" value="DeoRC"/>
    <property type="match status" value="1"/>
</dbReference>
<dbReference type="InterPro" id="IPR001034">
    <property type="entry name" value="DeoR_HTH"/>
</dbReference>
<keyword evidence="1" id="KW-0805">Transcription regulation</keyword>
<evidence type="ECO:0000313" key="6">
    <source>
        <dbReference type="Proteomes" id="UP000282311"/>
    </source>
</evidence>
<evidence type="ECO:0000256" key="1">
    <source>
        <dbReference type="ARBA" id="ARBA00023015"/>
    </source>
</evidence>
<dbReference type="InterPro" id="IPR036388">
    <property type="entry name" value="WH-like_DNA-bd_sf"/>
</dbReference>
<accession>A0A3B0C2X6</accession>
<dbReference type="GO" id="GO:0003677">
    <property type="term" value="F:DNA binding"/>
    <property type="evidence" value="ECO:0007669"/>
    <property type="project" value="UniProtKB-KW"/>
</dbReference>
<keyword evidence="6" id="KW-1185">Reference proteome</keyword>
<protein>
    <submittedName>
        <fullName evidence="5">DeoR/GlpR transcriptional regulator</fullName>
    </submittedName>
</protein>
<dbReference type="OrthoDB" id="9797223at2"/>
<keyword evidence="2" id="KW-0238">DNA-binding</keyword>
<dbReference type="Gene3D" id="1.10.10.10">
    <property type="entry name" value="Winged helix-like DNA-binding domain superfamily/Winged helix DNA-binding domain"/>
    <property type="match status" value="1"/>
</dbReference>
<dbReference type="InterPro" id="IPR037171">
    <property type="entry name" value="NagB/RpiA_transferase-like"/>
</dbReference>
<dbReference type="Pfam" id="PF00455">
    <property type="entry name" value="DeoRC"/>
    <property type="match status" value="1"/>
</dbReference>
<sequence>MFVQQRHQAIMQKLNKEQSIKASELIELFGVSFETVRRDLEFLENEGLLQRVHGGAILKQLDYSQEIPLTVRETAYRTEKVELAAVACRYVSEGQSIALDVSTTNNEFAAVLAKKFERLTVITNSLPIASMLSPMPHYTVVLIGGVIRSSEQSIIGDLAEQFAARFHPDLFFMSMSGVTLAEGITDYGIGEIGVKKTLLRNAKRTIALADSSKFDRVSLTKICGCAEVERFVTDSGIDRELVERYRQNGVEIVYE</sequence>
<dbReference type="SUPFAM" id="SSF46785">
    <property type="entry name" value="Winged helix' DNA-binding domain"/>
    <property type="match status" value="1"/>
</dbReference>